<dbReference type="Pfam" id="PF04970">
    <property type="entry name" value="LRAT"/>
    <property type="match status" value="1"/>
</dbReference>
<sequence length="184" mass="20791">MEEPKPGDHIYSDRGSYYHHGIFVGEAEVVNPNKDKRRKLSHGVIHFRGIQRNANGKASEAECQKCLHKADHMGVVLTCIDCFLKEKRLHRYEYDVSLITFNTTRNGSCSTSSCDESDVVIKRAFDFFHNQSFGDYNYYFNNCEHFATACKTGKARCNQAALGAGVAGVVVYKVARRVTKGILW</sequence>
<dbReference type="PANTHER" id="PTHR46137">
    <property type="entry name" value="OS05G0310600 PROTEIN"/>
    <property type="match status" value="1"/>
</dbReference>
<comment type="caution">
    <text evidence="2">The sequence shown here is derived from an EMBL/GenBank/DDBJ whole genome shotgun (WGS) entry which is preliminary data.</text>
</comment>
<dbReference type="PROSITE" id="PS51934">
    <property type="entry name" value="LRAT"/>
    <property type="match status" value="1"/>
</dbReference>
<dbReference type="Proteomes" id="UP000436088">
    <property type="component" value="Unassembled WGS sequence"/>
</dbReference>
<proteinExistence type="predicted"/>
<evidence type="ECO:0000259" key="1">
    <source>
        <dbReference type="PROSITE" id="PS51934"/>
    </source>
</evidence>
<dbReference type="Gene3D" id="3.90.1720.10">
    <property type="entry name" value="endopeptidase domain like (from Nostoc punctiforme)"/>
    <property type="match status" value="1"/>
</dbReference>
<dbReference type="InterPro" id="IPR007053">
    <property type="entry name" value="LRAT_dom"/>
</dbReference>
<feature type="domain" description="LRAT" evidence="1">
    <location>
        <begin position="9"/>
        <end position="159"/>
    </location>
</feature>
<organism evidence="2 3">
    <name type="scientific">Hibiscus syriacus</name>
    <name type="common">Rose of Sharon</name>
    <dbReference type="NCBI Taxonomy" id="106335"/>
    <lineage>
        <taxon>Eukaryota</taxon>
        <taxon>Viridiplantae</taxon>
        <taxon>Streptophyta</taxon>
        <taxon>Embryophyta</taxon>
        <taxon>Tracheophyta</taxon>
        <taxon>Spermatophyta</taxon>
        <taxon>Magnoliopsida</taxon>
        <taxon>eudicotyledons</taxon>
        <taxon>Gunneridae</taxon>
        <taxon>Pentapetalae</taxon>
        <taxon>rosids</taxon>
        <taxon>malvids</taxon>
        <taxon>Malvales</taxon>
        <taxon>Malvaceae</taxon>
        <taxon>Malvoideae</taxon>
        <taxon>Hibiscus</taxon>
    </lineage>
</organism>
<dbReference type="PANTHER" id="PTHR46137:SF10">
    <property type="entry name" value="LRAT DOMAIN-CONTAINING PROTEIN"/>
    <property type="match status" value="1"/>
</dbReference>
<keyword evidence="3" id="KW-1185">Reference proteome</keyword>
<evidence type="ECO:0000313" key="3">
    <source>
        <dbReference type="Proteomes" id="UP000436088"/>
    </source>
</evidence>
<dbReference type="OrthoDB" id="421951at2759"/>
<name>A0A6A2YGI8_HIBSY</name>
<protein>
    <recommendedName>
        <fullName evidence="1">LRAT domain-containing protein</fullName>
    </recommendedName>
</protein>
<gene>
    <name evidence="2" type="ORF">F3Y22_tig00111402pilonHSYRG00580</name>
</gene>
<accession>A0A6A2YGI8</accession>
<evidence type="ECO:0000313" key="2">
    <source>
        <dbReference type="EMBL" id="KAE8678976.1"/>
    </source>
</evidence>
<dbReference type="EMBL" id="VEPZ02001331">
    <property type="protein sequence ID" value="KAE8678976.1"/>
    <property type="molecule type" value="Genomic_DNA"/>
</dbReference>
<dbReference type="AlphaFoldDB" id="A0A6A2YGI8"/>
<reference evidence="2" key="1">
    <citation type="submission" date="2019-09" db="EMBL/GenBank/DDBJ databases">
        <title>Draft genome information of white flower Hibiscus syriacus.</title>
        <authorList>
            <person name="Kim Y.-M."/>
        </authorList>
    </citation>
    <scope>NUCLEOTIDE SEQUENCE [LARGE SCALE GENOMIC DNA]</scope>
    <source>
        <strain evidence="2">YM2019G1</strain>
    </source>
</reference>